<comment type="caution">
    <text evidence="7">The sequence shown here is derived from an EMBL/GenBank/DDBJ whole genome shotgun (WGS) entry which is preliminary data.</text>
</comment>
<organism evidence="7 8">
    <name type="scientific">Gigaspora margarita</name>
    <dbReference type="NCBI Taxonomy" id="4874"/>
    <lineage>
        <taxon>Eukaryota</taxon>
        <taxon>Fungi</taxon>
        <taxon>Fungi incertae sedis</taxon>
        <taxon>Mucoromycota</taxon>
        <taxon>Glomeromycotina</taxon>
        <taxon>Glomeromycetes</taxon>
        <taxon>Diversisporales</taxon>
        <taxon>Gigasporaceae</taxon>
        <taxon>Gigaspora</taxon>
    </lineage>
</organism>
<dbReference type="EMBL" id="CAJVQB010091216">
    <property type="protein sequence ID" value="CAG8848245.1"/>
    <property type="molecule type" value="Genomic_DNA"/>
</dbReference>
<keyword evidence="3" id="KW-0812">Transmembrane</keyword>
<evidence type="ECO:0000256" key="1">
    <source>
        <dbReference type="ARBA" id="ARBA00004141"/>
    </source>
</evidence>
<proteinExistence type="predicted"/>
<accession>A0ABN7X7G1</accession>
<name>A0ABN7X7G1_GIGMA</name>
<evidence type="ECO:0000256" key="2">
    <source>
        <dbReference type="ARBA" id="ARBA00022448"/>
    </source>
</evidence>
<evidence type="ECO:0000313" key="8">
    <source>
        <dbReference type="Proteomes" id="UP000789901"/>
    </source>
</evidence>
<gene>
    <name evidence="7" type="ORF">GMARGA_LOCUS39090</name>
</gene>
<feature type="non-terminal residue" evidence="7">
    <location>
        <position position="1"/>
    </location>
</feature>
<sequence>VKYINKTDEKEEREILIEKKVGIKLLIGIAFALKHYLREDEGNILEDVKPYLNIKLSLPGFENLNRLDEAITENQKPSTSSFIKKKKQPIIDLKLGYITTQLRKKRIEPPIASNIIMKPPLPIAFSIHLYQTLWVYSLSLPFNWCFCWL</sequence>
<dbReference type="Pfam" id="PF25539">
    <property type="entry name" value="Bestrophin_2"/>
    <property type="match status" value="1"/>
</dbReference>
<evidence type="ECO:0000256" key="6">
    <source>
        <dbReference type="ARBA" id="ARBA00023136"/>
    </source>
</evidence>
<evidence type="ECO:0000256" key="3">
    <source>
        <dbReference type="ARBA" id="ARBA00022692"/>
    </source>
</evidence>
<evidence type="ECO:0000256" key="4">
    <source>
        <dbReference type="ARBA" id="ARBA00022989"/>
    </source>
</evidence>
<keyword evidence="5" id="KW-0406">Ion transport</keyword>
<dbReference type="Proteomes" id="UP000789901">
    <property type="component" value="Unassembled WGS sequence"/>
</dbReference>
<evidence type="ECO:0000313" key="7">
    <source>
        <dbReference type="EMBL" id="CAG8848245.1"/>
    </source>
</evidence>
<feature type="non-terminal residue" evidence="7">
    <location>
        <position position="149"/>
    </location>
</feature>
<keyword evidence="2" id="KW-0813">Transport</keyword>
<evidence type="ECO:0000256" key="5">
    <source>
        <dbReference type="ARBA" id="ARBA00023065"/>
    </source>
</evidence>
<keyword evidence="4" id="KW-1133">Transmembrane helix</keyword>
<reference evidence="7 8" key="1">
    <citation type="submission" date="2021-06" db="EMBL/GenBank/DDBJ databases">
        <authorList>
            <person name="Kallberg Y."/>
            <person name="Tangrot J."/>
            <person name="Rosling A."/>
        </authorList>
    </citation>
    <scope>NUCLEOTIDE SEQUENCE [LARGE SCALE GENOMIC DNA]</scope>
    <source>
        <strain evidence="7 8">120-4 pot B 10/14</strain>
    </source>
</reference>
<keyword evidence="8" id="KW-1185">Reference proteome</keyword>
<keyword evidence="6" id="KW-0472">Membrane</keyword>
<comment type="subcellular location">
    <subcellularLocation>
        <location evidence="1">Membrane</location>
        <topology evidence="1">Multi-pass membrane protein</topology>
    </subcellularLocation>
</comment>
<protein>
    <submittedName>
        <fullName evidence="7">28900_t:CDS:1</fullName>
    </submittedName>
</protein>
<dbReference type="InterPro" id="IPR044669">
    <property type="entry name" value="YneE/VCCN1/2-like"/>
</dbReference>